<sequence>MVDSRLQQVLTFEQQPENQIVVPERIKVWHPVVAAAREALVRPIIDKRGMPQPHGNGLNISVSAALQSRALRVADTLLKALEKRGYIVQQGKHQVEVVMFGDALRLRLYEPSLRSDYVPSAAQLAEKAKEGWSYWPKWQFMPSGRLQVMADDGYGGKITDSDRHSVEQQLNKLVGLMATRAVGFLVRNERQAIEDAERQRVRDIALERKRRQDAEKQRLAKLEFDAQNWRRAQVIREYLNALEESAERHEHSMEQLELLRWGRAKADWIDPLKPGVVDVLDEEIVIPR</sequence>
<dbReference type="PATRIC" id="fig|629263.4.peg.371"/>
<dbReference type="BioCyc" id="PSYR629263:G11X0-394-MONOMER"/>
<keyword evidence="2" id="KW-1185">Reference proteome</keyword>
<evidence type="ECO:0000313" key="2">
    <source>
        <dbReference type="Proteomes" id="UP000004986"/>
    </source>
</evidence>
<proteinExistence type="predicted"/>
<dbReference type="Proteomes" id="UP000004986">
    <property type="component" value="Unassembled WGS sequence"/>
</dbReference>
<gene>
    <name evidence="1" type="ORF">PSYPI_02207</name>
</gene>
<dbReference type="EMBL" id="AEAI01000099">
    <property type="protein sequence ID" value="EGH41287.1"/>
    <property type="molecule type" value="Genomic_DNA"/>
</dbReference>
<dbReference type="HOGENOM" id="CLU_038913_0_0_6"/>
<dbReference type="AlphaFoldDB" id="F3G2I7"/>
<comment type="caution">
    <text evidence="1">The sequence shown here is derived from an EMBL/GenBank/DDBJ whole genome shotgun (WGS) entry which is preliminary data.</text>
</comment>
<evidence type="ECO:0000313" key="1">
    <source>
        <dbReference type="EMBL" id="EGH41287.1"/>
    </source>
</evidence>
<accession>F3G2I7</accession>
<reference evidence="1 2" key="1">
    <citation type="journal article" date="2011" name="PLoS Pathog.">
        <title>Dynamic evolution of pathogenicity revealed by sequencing and comparative genomics of 19 Pseudomonas syringae isolates.</title>
        <authorList>
            <person name="Baltrus D.A."/>
            <person name="Nishimura M.T."/>
            <person name="Romanchuk A."/>
            <person name="Chang J.H."/>
            <person name="Mukhtar M.S."/>
            <person name="Cherkis K."/>
            <person name="Roach J."/>
            <person name="Grant S.R."/>
            <person name="Jones C.D."/>
            <person name="Dangl J.L."/>
        </authorList>
    </citation>
    <scope>NUCLEOTIDE SEQUENCE [LARGE SCALE GENOMIC DNA]</scope>
    <source>
        <strain evidence="1 2">1704B</strain>
    </source>
</reference>
<name>F3G2I7_PSESJ</name>
<organism evidence="1 2">
    <name type="scientific">Pseudomonas syringae pv. pisi str. 1704B</name>
    <dbReference type="NCBI Taxonomy" id="629263"/>
    <lineage>
        <taxon>Bacteria</taxon>
        <taxon>Pseudomonadati</taxon>
        <taxon>Pseudomonadota</taxon>
        <taxon>Gammaproteobacteria</taxon>
        <taxon>Pseudomonadales</taxon>
        <taxon>Pseudomonadaceae</taxon>
        <taxon>Pseudomonas</taxon>
        <taxon>Pseudomonas syringae</taxon>
    </lineage>
</organism>
<protein>
    <submittedName>
        <fullName evidence="1">Uncharacterized protein</fullName>
    </submittedName>
</protein>